<reference evidence="1" key="2">
    <citation type="submission" date="2014-02" db="EMBL/GenBank/DDBJ databases">
        <title>Plasmid-mediated 2-methylpyridine and pyridine degradation in Arthrobacter sp. 68b.</title>
        <authorList>
            <person name="Stanislauskiene R."/>
            <person name="Rutkiene R."/>
            <person name="Gasparaviciute R."/>
            <person name="Meskiene R."/>
            <person name="Bachamatova I."/>
            <person name="Marcinkeviciene L."/>
            <person name="Meskys R."/>
        </authorList>
    </citation>
    <scope>NUCLEOTIDE SEQUENCE</scope>
    <source>
        <strain evidence="1">68b</strain>
        <plasmid evidence="1">p2MP</plasmid>
    </source>
</reference>
<accession>A0A0F7G2H3</accession>
<keyword evidence="1" id="KW-0614">Plasmid</keyword>
<evidence type="ECO:0008006" key="2">
    <source>
        <dbReference type="Google" id="ProtNLM"/>
    </source>
</evidence>
<organism evidence="1">
    <name type="scientific">Arthrobacter sp. 68b</name>
    <dbReference type="NCBI Taxonomy" id="311808"/>
    <lineage>
        <taxon>Bacteria</taxon>
        <taxon>Bacillati</taxon>
        <taxon>Actinomycetota</taxon>
        <taxon>Actinomycetes</taxon>
        <taxon>Micrococcales</taxon>
        <taxon>Micrococcaceae</taxon>
        <taxon>Arthrobacter</taxon>
    </lineage>
</organism>
<protein>
    <recommendedName>
        <fullName evidence="2">Integrase</fullName>
    </recommendedName>
</protein>
<name>A0A0F7G2H3_9MICC</name>
<geneLocation type="plasmid" evidence="1">
    <name>p2MP</name>
</geneLocation>
<reference evidence="1" key="1">
    <citation type="journal article" date="2011" name="Biologija">
        <title>Analysis of phthalate degradation operon from Arthrobacter sp. 68b.</title>
        <authorList>
            <person name="Stanislauskiene R."/>
            <person name="Rudenkov M."/>
            <person name="Karvelis L."/>
            <person name="Gasparaviciute R."/>
            <person name="Meskiene R."/>
            <person name="Casaite V."/>
            <person name="Meskys R."/>
        </authorList>
    </citation>
    <scope>NUCLEOTIDE SEQUENCE</scope>
    <source>
        <strain evidence="1">68b</strain>
        <plasmid evidence="1">p2MP</plasmid>
    </source>
</reference>
<dbReference type="EMBL" id="KJ410765">
    <property type="protein sequence ID" value="AKG47394.1"/>
    <property type="molecule type" value="Genomic_DNA"/>
</dbReference>
<dbReference type="AlphaFoldDB" id="A0A0F7G2H3"/>
<proteinExistence type="predicted"/>
<sequence>MVPFRGFLPRMLVDADIGLFRADERVFTAMLDGWRAQMPARGLTTQTIKQRCQLLERFQRFTGAFPWQWRRADIDDFLATRLCRLSRFVGIPSVVAFQIS</sequence>
<evidence type="ECO:0000313" key="1">
    <source>
        <dbReference type="EMBL" id="AKG47394.1"/>
    </source>
</evidence>